<gene>
    <name evidence="1" type="ORF">JAO74_13830</name>
</gene>
<evidence type="ECO:0000313" key="2">
    <source>
        <dbReference type="Proteomes" id="UP000640426"/>
    </source>
</evidence>
<dbReference type="RefSeq" id="WP_199039114.1">
    <property type="nucleotide sequence ID" value="NZ_JAELXS010000007.1"/>
</dbReference>
<organism evidence="1 2">
    <name type="scientific">Sphingomonas mollis</name>
    <dbReference type="NCBI Taxonomy" id="2795726"/>
    <lineage>
        <taxon>Bacteria</taxon>
        <taxon>Pseudomonadati</taxon>
        <taxon>Pseudomonadota</taxon>
        <taxon>Alphaproteobacteria</taxon>
        <taxon>Sphingomonadales</taxon>
        <taxon>Sphingomonadaceae</taxon>
        <taxon>Sphingomonas</taxon>
    </lineage>
</organism>
<evidence type="ECO:0000313" key="1">
    <source>
        <dbReference type="EMBL" id="MBJ6122873.1"/>
    </source>
</evidence>
<accession>A0ABS0XS80</accession>
<comment type="caution">
    <text evidence="1">The sequence shown here is derived from an EMBL/GenBank/DDBJ whole genome shotgun (WGS) entry which is preliminary data.</text>
</comment>
<sequence length="326" mass="33752">MRGGRPFRFLAVTLGSWTIVRAALLWPTIDSVPALIRAIVPPAAAESFFAKAPLRTGVKRGVVSELAATVEQPEVTELPSFVAARANVALPAVPNAQVEADATPIQPPPQRPVPLATAPARLAGSIWGIARNGRGGALPGGQLGGSQAGFRLTYALGEARQVALAARVSSPLRGRGREMALGIDWQPMALPLHVIAEQRIALDGGKGGPALMVIGGVDPVPVAFGFRLEAYGQAGAIARDRIEPFVDGAARLTRAVATIGRARVDLGVGGWGGAQRGAARLDVGPSIALAVPVAERTVRMTLDWRQRIAGDARPGSGPALTIGSDF</sequence>
<dbReference type="Proteomes" id="UP000640426">
    <property type="component" value="Unassembled WGS sequence"/>
</dbReference>
<evidence type="ECO:0008006" key="3">
    <source>
        <dbReference type="Google" id="ProtNLM"/>
    </source>
</evidence>
<dbReference type="EMBL" id="JAELXS010000007">
    <property type="protein sequence ID" value="MBJ6122873.1"/>
    <property type="molecule type" value="Genomic_DNA"/>
</dbReference>
<proteinExistence type="predicted"/>
<name>A0ABS0XS80_9SPHN</name>
<reference evidence="2" key="1">
    <citation type="submission" date="2020-12" db="EMBL/GenBank/DDBJ databases">
        <title>Hymenobacter sp.</title>
        <authorList>
            <person name="Kim M.K."/>
        </authorList>
    </citation>
    <scope>NUCLEOTIDE SEQUENCE [LARGE SCALE GENOMIC DNA]</scope>
    <source>
        <strain evidence="2">BT553</strain>
    </source>
</reference>
<protein>
    <recommendedName>
        <fullName evidence="3">Bacterial surface antigen (D15) domain-containing protein</fullName>
    </recommendedName>
</protein>
<keyword evidence="2" id="KW-1185">Reference proteome</keyword>